<sequence>MAHNNELIPGMPGTVRAVQIFMWISVVLGVILLLVGALSLLAVNALAGDPEIAQAASALPAMGVMWGLLLISAVLVVAQLVLVIRIPRRQAATRTGIIGLFVVSAVVSIVTSLLTTDYLSNGISLILSALLVGLLFTDSAKRYFAA</sequence>
<name>A0A1H7FUP1_9ACTN</name>
<keyword evidence="1" id="KW-0812">Transmembrane</keyword>
<feature type="transmembrane region" description="Helical" evidence="1">
    <location>
        <begin position="96"/>
        <end position="114"/>
    </location>
</feature>
<protein>
    <recommendedName>
        <fullName evidence="4">Integral membrane protein</fullName>
    </recommendedName>
</protein>
<keyword evidence="3" id="KW-1185">Reference proteome</keyword>
<evidence type="ECO:0000313" key="2">
    <source>
        <dbReference type="EMBL" id="SEK28957.1"/>
    </source>
</evidence>
<organism evidence="2 3">
    <name type="scientific">Nonomuraea pusilla</name>
    <dbReference type="NCBI Taxonomy" id="46177"/>
    <lineage>
        <taxon>Bacteria</taxon>
        <taxon>Bacillati</taxon>
        <taxon>Actinomycetota</taxon>
        <taxon>Actinomycetes</taxon>
        <taxon>Streptosporangiales</taxon>
        <taxon>Streptosporangiaceae</taxon>
        <taxon>Nonomuraea</taxon>
    </lineage>
</organism>
<evidence type="ECO:0000313" key="3">
    <source>
        <dbReference type="Proteomes" id="UP000198953"/>
    </source>
</evidence>
<evidence type="ECO:0008006" key="4">
    <source>
        <dbReference type="Google" id="ProtNLM"/>
    </source>
</evidence>
<dbReference type="EMBL" id="FOBF01000001">
    <property type="protein sequence ID" value="SEK28957.1"/>
    <property type="molecule type" value="Genomic_DNA"/>
</dbReference>
<keyword evidence="1" id="KW-1133">Transmembrane helix</keyword>
<dbReference type="STRING" id="46177.SAMN05660976_00180"/>
<dbReference type="Proteomes" id="UP000198953">
    <property type="component" value="Unassembled WGS sequence"/>
</dbReference>
<proteinExistence type="predicted"/>
<gene>
    <name evidence="2" type="ORF">SAMN05660976_00180</name>
</gene>
<dbReference type="AlphaFoldDB" id="A0A1H7FUP1"/>
<keyword evidence="1" id="KW-0472">Membrane</keyword>
<feature type="transmembrane region" description="Helical" evidence="1">
    <location>
        <begin position="63"/>
        <end position="84"/>
    </location>
</feature>
<evidence type="ECO:0000256" key="1">
    <source>
        <dbReference type="SAM" id="Phobius"/>
    </source>
</evidence>
<reference evidence="2 3" key="1">
    <citation type="submission" date="2016-10" db="EMBL/GenBank/DDBJ databases">
        <authorList>
            <person name="de Groot N.N."/>
        </authorList>
    </citation>
    <scope>NUCLEOTIDE SEQUENCE [LARGE SCALE GENOMIC DNA]</scope>
    <source>
        <strain evidence="2 3">DSM 43357</strain>
    </source>
</reference>
<feature type="transmembrane region" description="Helical" evidence="1">
    <location>
        <begin position="20"/>
        <end position="43"/>
    </location>
</feature>
<feature type="transmembrane region" description="Helical" evidence="1">
    <location>
        <begin position="120"/>
        <end position="137"/>
    </location>
</feature>
<accession>A0A1H7FUP1</accession>